<organism evidence="2 3">
    <name type="scientific">Candidatus Microsaccharimonas sossegonensis</name>
    <dbReference type="NCBI Taxonomy" id="2506948"/>
    <lineage>
        <taxon>Bacteria</taxon>
        <taxon>Candidatus Saccharimonadota</taxon>
        <taxon>Candidatus Saccharimonadia</taxon>
        <taxon>Candidatus Saccharimonadales</taxon>
        <taxon>Candidatus Saccharimonadaceae</taxon>
        <taxon>Candidatus Microsaccharimonas</taxon>
    </lineage>
</organism>
<feature type="transmembrane region" description="Helical" evidence="1">
    <location>
        <begin position="320"/>
        <end position="344"/>
    </location>
</feature>
<sequence length="356" mass="38931">MPRTSKKKPQTKRKKLAAVVKKSLFSVRTQIKTFLKSRPHRSFRLSKRRDYNRSLKLPGYVAFGRQVTNTLWRYKKIFVSLGVVYAALTIVLIGIGSQQTYLTLASTLRDTGSQIFQGNIGLLGQAALIFISISSSGLTGTPTEAQQIYVVILGLLVWLTTVWLLRHLLAGHTVKMRDGLYNAGAPIISTVLIVLVMVVQLIPVGLAVVGFAAANSSGLLAGGVAAMLFWFGAALLVVMSLYLLTSSFFALVIVTLPGMYPLRALKTAGDMMVGRRLRILLRIAWMMIAIIVAGAVVLVPIIMINIGLTNLWPAIGNVPVVPVVLMLFSVVAFIWSASYIYLLYRKIVDDDAKPAL</sequence>
<keyword evidence="3" id="KW-1185">Reference proteome</keyword>
<accession>A0A4Q0AIM6</accession>
<evidence type="ECO:0000256" key="1">
    <source>
        <dbReference type="SAM" id="Phobius"/>
    </source>
</evidence>
<evidence type="ECO:0000313" key="3">
    <source>
        <dbReference type="Proteomes" id="UP000289257"/>
    </source>
</evidence>
<feature type="transmembrane region" description="Helical" evidence="1">
    <location>
        <begin position="219"/>
        <end position="238"/>
    </location>
</feature>
<feature type="transmembrane region" description="Helical" evidence="1">
    <location>
        <begin position="148"/>
        <end position="165"/>
    </location>
</feature>
<name>A0A4Q0AIM6_9BACT</name>
<feature type="transmembrane region" description="Helical" evidence="1">
    <location>
        <begin position="283"/>
        <end position="308"/>
    </location>
</feature>
<dbReference type="Proteomes" id="UP000289257">
    <property type="component" value="Unassembled WGS sequence"/>
</dbReference>
<dbReference type="AlphaFoldDB" id="A0A4Q0AIM6"/>
<feature type="transmembrane region" description="Helical" evidence="1">
    <location>
        <begin position="115"/>
        <end position="136"/>
    </location>
</feature>
<dbReference type="EMBL" id="SCKX01000001">
    <property type="protein sequence ID" value="RWZ78910.1"/>
    <property type="molecule type" value="Genomic_DNA"/>
</dbReference>
<keyword evidence="1" id="KW-0472">Membrane</keyword>
<reference evidence="2" key="1">
    <citation type="submission" date="2019-01" db="EMBL/GenBank/DDBJ databases">
        <title>Genomic signatures and co-occurrence patterns of the ultra-small Saccharimodia (Patescibacteria phylum) suggest a symbiotic lifestyle.</title>
        <authorList>
            <person name="Lemos L."/>
            <person name="Medeiros J."/>
            <person name="Andreote F."/>
            <person name="Fernandes G."/>
            <person name="Varani A."/>
            <person name="Oliveira G."/>
            <person name="Pylro V."/>
        </authorList>
    </citation>
    <scope>NUCLEOTIDE SEQUENCE [LARGE SCALE GENOMIC DNA]</scope>
    <source>
        <strain evidence="2">AMD02</strain>
    </source>
</reference>
<evidence type="ECO:0008006" key="4">
    <source>
        <dbReference type="Google" id="ProtNLM"/>
    </source>
</evidence>
<evidence type="ECO:0000313" key="2">
    <source>
        <dbReference type="EMBL" id="RWZ78910.1"/>
    </source>
</evidence>
<feature type="transmembrane region" description="Helical" evidence="1">
    <location>
        <begin position="77"/>
        <end position="95"/>
    </location>
</feature>
<keyword evidence="1" id="KW-0812">Transmembrane</keyword>
<comment type="caution">
    <text evidence="2">The sequence shown here is derived from an EMBL/GenBank/DDBJ whole genome shotgun (WGS) entry which is preliminary data.</text>
</comment>
<proteinExistence type="predicted"/>
<gene>
    <name evidence="2" type="ORF">EOT05_04165</name>
</gene>
<feature type="transmembrane region" description="Helical" evidence="1">
    <location>
        <begin position="244"/>
        <end position="262"/>
    </location>
</feature>
<protein>
    <recommendedName>
        <fullName evidence="4">Glycerophosphoryl diester phosphodiesterase membrane domain-containing protein</fullName>
    </recommendedName>
</protein>
<keyword evidence="1" id="KW-1133">Transmembrane helix</keyword>
<feature type="transmembrane region" description="Helical" evidence="1">
    <location>
        <begin position="185"/>
        <end position="212"/>
    </location>
</feature>